<evidence type="ECO:0000256" key="5">
    <source>
        <dbReference type="ARBA" id="ARBA00022547"/>
    </source>
</evidence>
<accession>A0A4S8K439</accession>
<evidence type="ECO:0000256" key="6">
    <source>
        <dbReference type="ARBA" id="ARBA00022692"/>
    </source>
</evidence>
<dbReference type="InterPro" id="IPR008688">
    <property type="entry name" value="ATP_synth_Bsub_B/MI25"/>
</dbReference>
<evidence type="ECO:0000313" key="15">
    <source>
        <dbReference type="EMBL" id="THU69597.1"/>
    </source>
</evidence>
<name>A0A4S8K439_MUSBA</name>
<keyword evidence="4" id="KW-0813">Transport</keyword>
<evidence type="ECO:0000256" key="2">
    <source>
        <dbReference type="ARBA" id="ARBA00004325"/>
    </source>
</evidence>
<dbReference type="InterPro" id="IPR001133">
    <property type="entry name" value="NADH_UbQ_OxRdtase_chain4L/K"/>
</dbReference>
<keyword evidence="11" id="KW-0406">Ion transport</keyword>
<gene>
    <name evidence="15" type="ORF">C4D60_Mb08t16080</name>
</gene>
<keyword evidence="10" id="KW-0520">NAD</keyword>
<feature type="transmembrane region" description="Helical" evidence="14">
    <location>
        <begin position="112"/>
        <end position="129"/>
    </location>
</feature>
<dbReference type="GO" id="GO:0031966">
    <property type="term" value="C:mitochondrial membrane"/>
    <property type="evidence" value="ECO:0007669"/>
    <property type="project" value="UniProtKB-SubCell"/>
</dbReference>
<evidence type="ECO:0000256" key="13">
    <source>
        <dbReference type="ARBA" id="ARBA00023136"/>
    </source>
</evidence>
<evidence type="ECO:0000256" key="11">
    <source>
        <dbReference type="ARBA" id="ARBA00023065"/>
    </source>
</evidence>
<evidence type="ECO:0000256" key="3">
    <source>
        <dbReference type="ARBA" id="ARBA00010519"/>
    </source>
</evidence>
<dbReference type="STRING" id="52838.A0A4S8K439"/>
<organism evidence="15 16">
    <name type="scientific">Musa balbisiana</name>
    <name type="common">Banana</name>
    <dbReference type="NCBI Taxonomy" id="52838"/>
    <lineage>
        <taxon>Eukaryota</taxon>
        <taxon>Viridiplantae</taxon>
        <taxon>Streptophyta</taxon>
        <taxon>Embryophyta</taxon>
        <taxon>Tracheophyta</taxon>
        <taxon>Spermatophyta</taxon>
        <taxon>Magnoliopsida</taxon>
        <taxon>Liliopsida</taxon>
        <taxon>Zingiberales</taxon>
        <taxon>Musaceae</taxon>
        <taxon>Musa</taxon>
    </lineage>
</organism>
<evidence type="ECO:0000256" key="9">
    <source>
        <dbReference type="ARBA" id="ARBA00022989"/>
    </source>
</evidence>
<evidence type="ECO:0000313" key="16">
    <source>
        <dbReference type="Proteomes" id="UP000317650"/>
    </source>
</evidence>
<keyword evidence="12" id="KW-0496">Mitochondrion</keyword>
<keyword evidence="7" id="KW-0375">Hydrogen ion transport</keyword>
<dbReference type="AlphaFoldDB" id="A0A4S8K439"/>
<keyword evidence="8" id="KW-1278">Translocase</keyword>
<dbReference type="PANTHER" id="PTHR11434">
    <property type="entry name" value="NADH-UBIQUINONE OXIDOREDUCTASE SUBUNIT ND4L"/>
    <property type="match status" value="1"/>
</dbReference>
<sequence length="184" mass="20604">MSMLIESMLLVVNSNFLVFFVYLDDMIGQSFASLVPTVAIAESAIGLAIFVMTFQVRGTIAVESINCMQERWIHITPCPIRFHSKDISMLFATIPSIYASSSKNISINNEDIIVAFCFIGFLIFSWNSLEDAEQGGAAAGRRAAVVARWPAAVMGWLGSDGARGKEECWRRGRWRRDWKQGQQR</sequence>
<dbReference type="GO" id="GO:0016651">
    <property type="term" value="F:oxidoreductase activity, acting on NAD(P)H"/>
    <property type="evidence" value="ECO:0007669"/>
    <property type="project" value="InterPro"/>
</dbReference>
<protein>
    <submittedName>
        <fullName evidence="15">Uncharacterized protein</fullName>
    </submittedName>
</protein>
<evidence type="ECO:0000256" key="8">
    <source>
        <dbReference type="ARBA" id="ARBA00022967"/>
    </source>
</evidence>
<evidence type="ECO:0000256" key="4">
    <source>
        <dbReference type="ARBA" id="ARBA00022448"/>
    </source>
</evidence>
<dbReference type="GO" id="GO:0015986">
    <property type="term" value="P:proton motive force-driven ATP synthesis"/>
    <property type="evidence" value="ECO:0007669"/>
    <property type="project" value="InterPro"/>
</dbReference>
<keyword evidence="16" id="KW-1185">Reference proteome</keyword>
<dbReference type="GO" id="GO:0015078">
    <property type="term" value="F:proton transmembrane transporter activity"/>
    <property type="evidence" value="ECO:0007669"/>
    <property type="project" value="InterPro"/>
</dbReference>
<dbReference type="GO" id="GO:0045259">
    <property type="term" value="C:proton-transporting ATP synthase complex"/>
    <property type="evidence" value="ECO:0007669"/>
    <property type="project" value="UniProtKB-KW"/>
</dbReference>
<dbReference type="GO" id="GO:0030964">
    <property type="term" value="C:NADH dehydrogenase complex"/>
    <property type="evidence" value="ECO:0007669"/>
    <property type="project" value="TreeGrafter"/>
</dbReference>
<comment type="subcellular location">
    <subcellularLocation>
        <location evidence="1">Membrane</location>
        <topology evidence="1">Multi-pass membrane protein</topology>
    </subcellularLocation>
    <subcellularLocation>
        <location evidence="2">Mitochondrion membrane</location>
    </subcellularLocation>
</comment>
<dbReference type="InterPro" id="IPR039428">
    <property type="entry name" value="NUOK/Mnh_C1-like"/>
</dbReference>
<keyword evidence="9 14" id="KW-1133">Transmembrane helix</keyword>
<proteinExistence type="inferred from homology"/>
<dbReference type="PANTHER" id="PTHR11434:SF21">
    <property type="entry name" value="NADH DEHYDROGENASE SUBUNIT 4L-RELATED"/>
    <property type="match status" value="1"/>
</dbReference>
<dbReference type="Proteomes" id="UP000317650">
    <property type="component" value="Chromosome 8"/>
</dbReference>
<evidence type="ECO:0000256" key="12">
    <source>
        <dbReference type="ARBA" id="ARBA00023128"/>
    </source>
</evidence>
<dbReference type="GO" id="GO:0042773">
    <property type="term" value="P:ATP synthesis coupled electron transport"/>
    <property type="evidence" value="ECO:0007669"/>
    <property type="project" value="InterPro"/>
</dbReference>
<dbReference type="Pfam" id="PF00420">
    <property type="entry name" value="Oxidored_q2"/>
    <property type="match status" value="1"/>
</dbReference>
<feature type="transmembrane region" description="Helical" evidence="14">
    <location>
        <begin position="35"/>
        <end position="54"/>
    </location>
</feature>
<feature type="transmembrane region" description="Helical" evidence="14">
    <location>
        <begin position="7"/>
        <end position="23"/>
    </location>
</feature>
<evidence type="ECO:0000256" key="10">
    <source>
        <dbReference type="ARBA" id="ARBA00023027"/>
    </source>
</evidence>
<keyword evidence="6 14" id="KW-0812">Transmembrane</keyword>
<keyword evidence="13 14" id="KW-0472">Membrane</keyword>
<evidence type="ECO:0000256" key="14">
    <source>
        <dbReference type="SAM" id="Phobius"/>
    </source>
</evidence>
<dbReference type="Pfam" id="PF05405">
    <property type="entry name" value="Mt_ATP-synt_B"/>
    <property type="match status" value="1"/>
</dbReference>
<comment type="similarity">
    <text evidence="3">Belongs to the complex I subunit 4L family.</text>
</comment>
<reference evidence="15 16" key="1">
    <citation type="journal article" date="2019" name="Nat. Plants">
        <title>Genome sequencing of Musa balbisiana reveals subgenome evolution and function divergence in polyploid bananas.</title>
        <authorList>
            <person name="Yao X."/>
        </authorList>
    </citation>
    <scope>NUCLEOTIDE SEQUENCE [LARGE SCALE GENOMIC DNA]</scope>
    <source>
        <strain evidence="16">cv. DH-PKW</strain>
        <tissue evidence="15">Leaves</tissue>
    </source>
</reference>
<dbReference type="Gene3D" id="1.10.287.3510">
    <property type="match status" value="1"/>
</dbReference>
<dbReference type="EMBL" id="PYDT01000002">
    <property type="protein sequence ID" value="THU69597.1"/>
    <property type="molecule type" value="Genomic_DNA"/>
</dbReference>
<comment type="caution">
    <text evidence="15">The sequence shown here is derived from an EMBL/GenBank/DDBJ whole genome shotgun (WGS) entry which is preliminary data.</text>
</comment>
<evidence type="ECO:0000256" key="7">
    <source>
        <dbReference type="ARBA" id="ARBA00022781"/>
    </source>
</evidence>
<evidence type="ECO:0000256" key="1">
    <source>
        <dbReference type="ARBA" id="ARBA00004141"/>
    </source>
</evidence>
<keyword evidence="5" id="KW-0138">CF(0)</keyword>